<dbReference type="AlphaFoldDB" id="A0ABD1I5X5"/>
<dbReference type="PROSITE" id="PS51767">
    <property type="entry name" value="PEPTIDASE_A1"/>
    <property type="match status" value="1"/>
</dbReference>
<dbReference type="InterPro" id="IPR032861">
    <property type="entry name" value="TAXi_N"/>
</dbReference>
<dbReference type="GO" id="GO:0008233">
    <property type="term" value="F:peptidase activity"/>
    <property type="evidence" value="ECO:0007669"/>
    <property type="project" value="UniProtKB-KW"/>
</dbReference>
<dbReference type="PANTHER" id="PTHR13683">
    <property type="entry name" value="ASPARTYL PROTEASES"/>
    <property type="match status" value="1"/>
</dbReference>
<comment type="similarity">
    <text evidence="1">Belongs to the peptidase A1 family.</text>
</comment>
<keyword evidence="5" id="KW-1185">Reference proteome</keyword>
<organism evidence="4 5">
    <name type="scientific">Salvia divinorum</name>
    <name type="common">Maria pastora</name>
    <name type="synonym">Diviner's sage</name>
    <dbReference type="NCBI Taxonomy" id="28513"/>
    <lineage>
        <taxon>Eukaryota</taxon>
        <taxon>Viridiplantae</taxon>
        <taxon>Streptophyta</taxon>
        <taxon>Embryophyta</taxon>
        <taxon>Tracheophyta</taxon>
        <taxon>Spermatophyta</taxon>
        <taxon>Magnoliopsida</taxon>
        <taxon>eudicotyledons</taxon>
        <taxon>Gunneridae</taxon>
        <taxon>Pentapetalae</taxon>
        <taxon>asterids</taxon>
        <taxon>lamiids</taxon>
        <taxon>Lamiales</taxon>
        <taxon>Lamiaceae</taxon>
        <taxon>Nepetoideae</taxon>
        <taxon>Mentheae</taxon>
        <taxon>Salviinae</taxon>
        <taxon>Salvia</taxon>
        <taxon>Salvia subgen. Calosphace</taxon>
    </lineage>
</organism>
<dbReference type="Gene3D" id="2.40.70.10">
    <property type="entry name" value="Acid Proteases"/>
    <property type="match status" value="1"/>
</dbReference>
<keyword evidence="4" id="KW-0378">Hydrolase</keyword>
<proteinExistence type="inferred from homology"/>
<feature type="signal peptide" evidence="2">
    <location>
        <begin position="1"/>
        <end position="18"/>
    </location>
</feature>
<accession>A0ABD1I5X5</accession>
<evidence type="ECO:0000256" key="1">
    <source>
        <dbReference type="ARBA" id="ARBA00007447"/>
    </source>
</evidence>
<dbReference type="Pfam" id="PF14543">
    <property type="entry name" value="TAXi_N"/>
    <property type="match status" value="1"/>
</dbReference>
<dbReference type="PANTHER" id="PTHR13683:SF827">
    <property type="entry name" value="PEPTIDASE A1 DOMAIN-CONTAINING PROTEIN"/>
    <property type="match status" value="1"/>
</dbReference>
<evidence type="ECO:0000259" key="3">
    <source>
        <dbReference type="PROSITE" id="PS51767"/>
    </source>
</evidence>
<comment type="caution">
    <text evidence="4">The sequence shown here is derived from an EMBL/GenBank/DDBJ whole genome shotgun (WGS) entry which is preliminary data.</text>
</comment>
<dbReference type="EMBL" id="JBEAFC010000003">
    <property type="protein sequence ID" value="KAL1563832.1"/>
    <property type="molecule type" value="Genomic_DNA"/>
</dbReference>
<dbReference type="GO" id="GO:0006508">
    <property type="term" value="P:proteolysis"/>
    <property type="evidence" value="ECO:0007669"/>
    <property type="project" value="UniProtKB-KW"/>
</dbReference>
<name>A0ABD1I5X5_SALDI</name>
<dbReference type="InterPro" id="IPR001969">
    <property type="entry name" value="Aspartic_peptidase_AS"/>
</dbReference>
<keyword evidence="2" id="KW-0732">Signal</keyword>
<sequence>MVDLLILVAFSLFSGVFSLGEKELLSFKRMPTTPAPTRFFHTSKNVSTILEMKHNKHLQKGLTINTINYIVTVTLGSRNLTVIVDTGSDLSLVQCQLWRLCYTQPEHLFNPLVSPSYILVQCESQPCHTLSSNTGNSGLCESNVPKCNYAVIYGGGSYTRGELGRDRLTLGNTPVDNFVFRCGRNNRGLFGAASGLMGLGRSDLSLISQTSNVFGGVFSYLFARF</sequence>
<feature type="domain" description="Peptidase A1" evidence="3">
    <location>
        <begin position="69"/>
        <end position="225"/>
    </location>
</feature>
<gene>
    <name evidence="4" type="ORF">AAHA92_06255</name>
</gene>
<dbReference type="SUPFAM" id="SSF50630">
    <property type="entry name" value="Acid proteases"/>
    <property type="match status" value="1"/>
</dbReference>
<dbReference type="Proteomes" id="UP001567538">
    <property type="component" value="Unassembled WGS sequence"/>
</dbReference>
<evidence type="ECO:0000313" key="5">
    <source>
        <dbReference type="Proteomes" id="UP001567538"/>
    </source>
</evidence>
<keyword evidence="4" id="KW-0645">Protease</keyword>
<evidence type="ECO:0000313" key="4">
    <source>
        <dbReference type="EMBL" id="KAL1563832.1"/>
    </source>
</evidence>
<dbReference type="InterPro" id="IPR021109">
    <property type="entry name" value="Peptidase_aspartic_dom_sf"/>
</dbReference>
<dbReference type="InterPro" id="IPR001461">
    <property type="entry name" value="Aspartic_peptidase_A1"/>
</dbReference>
<feature type="chain" id="PRO_5044843939" evidence="2">
    <location>
        <begin position="19"/>
        <end position="225"/>
    </location>
</feature>
<reference evidence="4 5" key="1">
    <citation type="submission" date="2024-06" db="EMBL/GenBank/DDBJ databases">
        <title>A chromosome level genome sequence of Diviner's sage (Salvia divinorum).</title>
        <authorList>
            <person name="Ford S.A."/>
            <person name="Ro D.-K."/>
            <person name="Ness R.W."/>
            <person name="Phillips M.A."/>
        </authorList>
    </citation>
    <scope>NUCLEOTIDE SEQUENCE [LARGE SCALE GENOMIC DNA]</scope>
    <source>
        <strain evidence="4">SAF-2024a</strain>
        <tissue evidence="4">Leaf</tissue>
    </source>
</reference>
<dbReference type="PROSITE" id="PS00141">
    <property type="entry name" value="ASP_PROTEASE"/>
    <property type="match status" value="1"/>
</dbReference>
<evidence type="ECO:0000256" key="2">
    <source>
        <dbReference type="SAM" id="SignalP"/>
    </source>
</evidence>
<dbReference type="InterPro" id="IPR033121">
    <property type="entry name" value="PEPTIDASE_A1"/>
</dbReference>
<protein>
    <submittedName>
        <fullName evidence="4">Aspartyl protease family protein</fullName>
    </submittedName>
</protein>